<dbReference type="RefSeq" id="WP_171720095.1">
    <property type="nucleotide sequence ID" value="NZ_WHOB01000086.1"/>
</dbReference>
<keyword evidence="2" id="KW-1185">Reference proteome</keyword>
<gene>
    <name evidence="1" type="ORF">GC101_28450</name>
</gene>
<sequence length="69" mass="8084">MESDYPVFNEAQMLRFVHEDAYLKFMFVELLKKGHASETALEVLFNGNILEDTAMTDEYELYTKKGDKQ</sequence>
<reference evidence="1 2" key="1">
    <citation type="submission" date="2019-10" db="EMBL/GenBank/DDBJ databases">
        <title>Description of Paenibacillus terricola sp. nov.</title>
        <authorList>
            <person name="Carlier A."/>
            <person name="Qi S."/>
        </authorList>
    </citation>
    <scope>NUCLEOTIDE SEQUENCE [LARGE SCALE GENOMIC DNA]</scope>
    <source>
        <strain evidence="1 2">LMG 31459</strain>
    </source>
</reference>
<dbReference type="Proteomes" id="UP000596857">
    <property type="component" value="Unassembled WGS sequence"/>
</dbReference>
<organism evidence="1 2">
    <name type="scientific">Paenibacillus phytohabitans</name>
    <dbReference type="NCBI Taxonomy" id="2654978"/>
    <lineage>
        <taxon>Bacteria</taxon>
        <taxon>Bacillati</taxon>
        <taxon>Bacillota</taxon>
        <taxon>Bacilli</taxon>
        <taxon>Bacillales</taxon>
        <taxon>Paenibacillaceae</taxon>
        <taxon>Paenibacillus</taxon>
    </lineage>
</organism>
<dbReference type="EMBL" id="WHOB01000086">
    <property type="protein sequence ID" value="NOU82800.1"/>
    <property type="molecule type" value="Genomic_DNA"/>
</dbReference>
<evidence type="ECO:0000313" key="1">
    <source>
        <dbReference type="EMBL" id="NOU82800.1"/>
    </source>
</evidence>
<comment type="caution">
    <text evidence="1">The sequence shown here is derived from an EMBL/GenBank/DDBJ whole genome shotgun (WGS) entry which is preliminary data.</text>
</comment>
<accession>A0ABX1YP05</accession>
<proteinExistence type="predicted"/>
<name>A0ABX1YP05_9BACL</name>
<protein>
    <submittedName>
        <fullName evidence="1">Uncharacterized protein</fullName>
    </submittedName>
</protein>
<evidence type="ECO:0000313" key="2">
    <source>
        <dbReference type="Proteomes" id="UP000596857"/>
    </source>
</evidence>